<comment type="caution">
    <text evidence="7">The sequence shown here is derived from an EMBL/GenBank/DDBJ whole genome shotgun (WGS) entry which is preliminary data.</text>
</comment>
<dbReference type="PROSITE" id="PS51782">
    <property type="entry name" value="LYSM"/>
    <property type="match status" value="6"/>
</dbReference>
<evidence type="ECO:0000256" key="5">
    <source>
        <dbReference type="SAM" id="SignalP"/>
    </source>
</evidence>
<evidence type="ECO:0000313" key="8">
    <source>
        <dbReference type="Proteomes" id="UP000295083"/>
    </source>
</evidence>
<protein>
    <submittedName>
        <fullName evidence="7">LysM domain-containing protein</fullName>
    </submittedName>
</protein>
<dbReference type="GO" id="GO:0008061">
    <property type="term" value="F:chitin binding"/>
    <property type="evidence" value="ECO:0007669"/>
    <property type="project" value="UniProtKB-KW"/>
</dbReference>
<keyword evidence="3" id="KW-0843">Virulence</keyword>
<dbReference type="PANTHER" id="PTHR34997">
    <property type="entry name" value="AM15"/>
    <property type="match status" value="1"/>
</dbReference>
<dbReference type="Pfam" id="PF01476">
    <property type="entry name" value="LysM"/>
    <property type="match status" value="5"/>
</dbReference>
<dbReference type="InterPro" id="IPR036779">
    <property type="entry name" value="LysM_dom_sf"/>
</dbReference>
<feature type="domain" description="LysM" evidence="6">
    <location>
        <begin position="219"/>
        <end position="265"/>
    </location>
</feature>
<feature type="domain" description="LysM" evidence="6">
    <location>
        <begin position="40"/>
        <end position="85"/>
    </location>
</feature>
<dbReference type="SUPFAM" id="SSF54106">
    <property type="entry name" value="LysM domain"/>
    <property type="match status" value="5"/>
</dbReference>
<evidence type="ECO:0000313" key="7">
    <source>
        <dbReference type="EMBL" id="TDZ32585.1"/>
    </source>
</evidence>
<feature type="domain" description="LysM" evidence="6">
    <location>
        <begin position="132"/>
        <end position="178"/>
    </location>
</feature>
<evidence type="ECO:0000256" key="4">
    <source>
        <dbReference type="ARBA" id="ARBA00044955"/>
    </source>
</evidence>
<dbReference type="InterPro" id="IPR018392">
    <property type="entry name" value="LysM"/>
</dbReference>
<dbReference type="Gene3D" id="3.10.350.10">
    <property type="entry name" value="LysM domain"/>
    <property type="match status" value="6"/>
</dbReference>
<reference evidence="7 8" key="1">
    <citation type="submission" date="2018-11" db="EMBL/GenBank/DDBJ databases">
        <title>Genome sequence and assembly of Colletotrichum spinosum.</title>
        <authorList>
            <person name="Gan P."/>
            <person name="Shirasu K."/>
        </authorList>
    </citation>
    <scope>NUCLEOTIDE SEQUENCE [LARGE SCALE GENOMIC DNA]</scope>
    <source>
        <strain evidence="7 8">CBS 515.97</strain>
    </source>
</reference>
<dbReference type="PANTHER" id="PTHR34997:SF2">
    <property type="entry name" value="LYSM DOMAIN-CONTAINING PROTEIN-RELATED"/>
    <property type="match status" value="1"/>
</dbReference>
<keyword evidence="8" id="KW-1185">Reference proteome</keyword>
<organism evidence="7 8">
    <name type="scientific">Colletotrichum spinosum</name>
    <dbReference type="NCBI Taxonomy" id="1347390"/>
    <lineage>
        <taxon>Eukaryota</taxon>
        <taxon>Fungi</taxon>
        <taxon>Dikarya</taxon>
        <taxon>Ascomycota</taxon>
        <taxon>Pezizomycotina</taxon>
        <taxon>Sordariomycetes</taxon>
        <taxon>Hypocreomycetidae</taxon>
        <taxon>Glomerellales</taxon>
        <taxon>Glomerellaceae</taxon>
        <taxon>Colletotrichum</taxon>
        <taxon>Colletotrichum orbiculare species complex</taxon>
    </lineage>
</organism>
<name>A0A4R8QBF5_9PEZI</name>
<dbReference type="Proteomes" id="UP000295083">
    <property type="component" value="Unassembled WGS sequence"/>
</dbReference>
<dbReference type="SMART" id="SM00257">
    <property type="entry name" value="LysM"/>
    <property type="match status" value="6"/>
</dbReference>
<feature type="domain" description="LysM" evidence="6">
    <location>
        <begin position="398"/>
        <end position="444"/>
    </location>
</feature>
<dbReference type="InterPro" id="IPR052210">
    <property type="entry name" value="LysM1-like"/>
</dbReference>
<keyword evidence="1" id="KW-0147">Chitin-binding</keyword>
<evidence type="ECO:0000256" key="3">
    <source>
        <dbReference type="ARBA" id="ARBA00023026"/>
    </source>
</evidence>
<comment type="similarity">
    <text evidence="4">Belongs to the secreted LysM effector family.</text>
</comment>
<sequence length="532" mass="54244">MKLSFFAVLAAQLSWSVVAQSWVVEPPSTADPATPSDCTWWHVAASSETCDLIAAAYGLPVSDFTSYNPSLATACKLVTGNSYCLERNWGIPPEVPVTTTTTSAASTPTSNPGNGVATPTPIQDGLTKNCNKFYFVKSGDGCANIASNNGVALADFYSWNPAVGSTCGGLWANVYVCVGIIGGGGGSVTSQPPATTTAPGNGIATPTPIQEGMTATCNKFYFVKSGDGCATIASGNSIALSDFYSWNPSVGNTCGGLWANVYVCVGVIGGGSVPTTTASSPASTTTAGNGISTPTPIQEGMVGNCNRFYMVKSGDSCASVASANGIALTDFYAWNPAVGSTCAGLWANVYVCVRVVGYTAPATSTTAAPPPTTTTTAPGNGISTPTPIQQGMVGNCNKFYKVKSGDGCAAIASNNGVALADLYKWNPAVGNTCASLWLDTYICVGVVGGSTPTTTTLVTTTRAGNGVATPTPIQAGMTNRCKTFHLVVGGDTCYDIAAKAGVTLNNFYAWNPAVGSNCASLWGQYYVCIAVL</sequence>
<dbReference type="CDD" id="cd00118">
    <property type="entry name" value="LysM"/>
    <property type="match status" value="6"/>
</dbReference>
<evidence type="ECO:0000259" key="6">
    <source>
        <dbReference type="PROSITE" id="PS51782"/>
    </source>
</evidence>
<gene>
    <name evidence="7" type="ORF">C8035_v011600</name>
</gene>
<feature type="domain" description="LysM" evidence="6">
    <location>
        <begin position="307"/>
        <end position="353"/>
    </location>
</feature>
<feature type="signal peptide" evidence="5">
    <location>
        <begin position="1"/>
        <end position="19"/>
    </location>
</feature>
<evidence type="ECO:0000256" key="2">
    <source>
        <dbReference type="ARBA" id="ARBA00022729"/>
    </source>
</evidence>
<keyword evidence="2 5" id="KW-0732">Signal</keyword>
<evidence type="ECO:0000256" key="1">
    <source>
        <dbReference type="ARBA" id="ARBA00022669"/>
    </source>
</evidence>
<proteinExistence type="inferred from homology"/>
<feature type="domain" description="LysM" evidence="6">
    <location>
        <begin position="483"/>
        <end position="529"/>
    </location>
</feature>
<dbReference type="AlphaFoldDB" id="A0A4R8QBF5"/>
<dbReference type="EMBL" id="QAPG01000076">
    <property type="protein sequence ID" value="TDZ32585.1"/>
    <property type="molecule type" value="Genomic_DNA"/>
</dbReference>
<accession>A0A4R8QBF5</accession>
<feature type="chain" id="PRO_5020340708" evidence="5">
    <location>
        <begin position="20"/>
        <end position="532"/>
    </location>
</feature>